<organism evidence="2 3">
    <name type="scientific">Pontibacter aydingkolensis</name>
    <dbReference type="NCBI Taxonomy" id="1911536"/>
    <lineage>
        <taxon>Bacteria</taxon>
        <taxon>Pseudomonadati</taxon>
        <taxon>Bacteroidota</taxon>
        <taxon>Cytophagia</taxon>
        <taxon>Cytophagales</taxon>
        <taxon>Hymenobacteraceae</taxon>
        <taxon>Pontibacter</taxon>
    </lineage>
</organism>
<evidence type="ECO:0000256" key="1">
    <source>
        <dbReference type="SAM" id="SignalP"/>
    </source>
</evidence>
<keyword evidence="1" id="KW-0732">Signal</keyword>
<evidence type="ECO:0008006" key="4">
    <source>
        <dbReference type="Google" id="ProtNLM"/>
    </source>
</evidence>
<sequence length="229" mass="25806">MNKVIPRFILTSAFALLAVISASAQFAIVDQMGQPFLAKTYTDVRGSAYLYDTWMTGSVTTGKGVTYEGVQLMYDQMADELMFKSEKGEAKTFIDPISEFSIRSGKSDLKFKERVFRRGFIPVDGANPYAFYEVLADGPTQLLKRTSKKIFEELPYGSSTKVKTFESDSHYYIAKNDKLVKVKNDKKAILKALPDKKTELEAYIKANRLDLKNDEALANLVGHYNDLTK</sequence>
<name>A0ABS7CTF8_9BACT</name>
<feature type="signal peptide" evidence="1">
    <location>
        <begin position="1"/>
        <end position="24"/>
    </location>
</feature>
<gene>
    <name evidence="2" type="ORF">K0O23_07790</name>
</gene>
<evidence type="ECO:0000313" key="2">
    <source>
        <dbReference type="EMBL" id="MBW7466966.1"/>
    </source>
</evidence>
<protein>
    <recommendedName>
        <fullName evidence="4">GLPGLI family protein</fullName>
    </recommendedName>
</protein>
<dbReference type="RefSeq" id="WP_219876851.1">
    <property type="nucleotide sequence ID" value="NZ_JAHYXK010000005.1"/>
</dbReference>
<accession>A0ABS7CTF8</accession>
<dbReference type="Proteomes" id="UP000813018">
    <property type="component" value="Unassembled WGS sequence"/>
</dbReference>
<feature type="chain" id="PRO_5045998640" description="GLPGLI family protein" evidence="1">
    <location>
        <begin position="25"/>
        <end position="229"/>
    </location>
</feature>
<evidence type="ECO:0000313" key="3">
    <source>
        <dbReference type="Proteomes" id="UP000813018"/>
    </source>
</evidence>
<dbReference type="EMBL" id="JAHYXK010000005">
    <property type="protein sequence ID" value="MBW7466966.1"/>
    <property type="molecule type" value="Genomic_DNA"/>
</dbReference>
<keyword evidence="3" id="KW-1185">Reference proteome</keyword>
<proteinExistence type="predicted"/>
<comment type="caution">
    <text evidence="2">The sequence shown here is derived from an EMBL/GenBank/DDBJ whole genome shotgun (WGS) entry which is preliminary data.</text>
</comment>
<reference evidence="2 3" key="1">
    <citation type="journal article" date="2016" name="Int. J. Syst. Evol. Microbiol.">
        <title>Pontibacter aydingkolensis sp. nov., isolated from soil of a salt lake.</title>
        <authorList>
            <person name="Osman G."/>
            <person name="Zhang T."/>
            <person name="Lou K."/>
            <person name="Gao Y."/>
            <person name="Chang W."/>
            <person name="Lin Q."/>
            <person name="Yang H.M."/>
            <person name="Huo X.D."/>
            <person name="Wang N."/>
        </authorList>
    </citation>
    <scope>NUCLEOTIDE SEQUENCE [LARGE SCALE GENOMIC DNA]</scope>
    <source>
        <strain evidence="2 3">KACC 19255</strain>
    </source>
</reference>